<organism evidence="2 3">
    <name type="scientific">Ferrimonas aestuarii</name>
    <dbReference type="NCBI Taxonomy" id="2569539"/>
    <lineage>
        <taxon>Bacteria</taxon>
        <taxon>Pseudomonadati</taxon>
        <taxon>Pseudomonadota</taxon>
        <taxon>Gammaproteobacteria</taxon>
        <taxon>Alteromonadales</taxon>
        <taxon>Ferrimonadaceae</taxon>
        <taxon>Ferrimonas</taxon>
    </lineage>
</organism>
<keyword evidence="1" id="KW-1133">Transmembrane helix</keyword>
<evidence type="ECO:0000313" key="2">
    <source>
        <dbReference type="EMBL" id="TKB55307.1"/>
    </source>
</evidence>
<dbReference type="Pfam" id="PF04246">
    <property type="entry name" value="RseC_MucC"/>
    <property type="match status" value="1"/>
</dbReference>
<evidence type="ECO:0000256" key="1">
    <source>
        <dbReference type="SAM" id="Phobius"/>
    </source>
</evidence>
<gene>
    <name evidence="2" type="ORF">FCL42_08905</name>
</gene>
<protein>
    <submittedName>
        <fullName evidence="2">Fis family transcriptional regulator</fullName>
    </submittedName>
</protein>
<dbReference type="OrthoDB" id="9795854at2"/>
<dbReference type="EMBL" id="SWCJ01000005">
    <property type="protein sequence ID" value="TKB55307.1"/>
    <property type="molecule type" value="Genomic_DNA"/>
</dbReference>
<reference evidence="2 3" key="1">
    <citation type="submission" date="2019-04" db="EMBL/GenBank/DDBJ databases">
        <authorList>
            <person name="Hwang J.C."/>
        </authorList>
    </citation>
    <scope>NUCLEOTIDE SEQUENCE [LARGE SCALE GENOMIC DNA]</scope>
    <source>
        <strain evidence="2 3">IMCC35002</strain>
    </source>
</reference>
<accession>A0A4U1BN23</accession>
<dbReference type="PIRSF" id="PIRSF004923">
    <property type="entry name" value="RseC"/>
    <property type="match status" value="1"/>
</dbReference>
<dbReference type="PANTHER" id="PTHR35867:SF1">
    <property type="entry name" value="PROTEIN RSEC"/>
    <property type="match status" value="1"/>
</dbReference>
<dbReference type="Proteomes" id="UP000305675">
    <property type="component" value="Unassembled WGS sequence"/>
</dbReference>
<dbReference type="InterPro" id="IPR007359">
    <property type="entry name" value="SigmaE_reg_RseC_MucC"/>
</dbReference>
<keyword evidence="3" id="KW-1185">Reference proteome</keyword>
<name>A0A4U1BN23_9GAMM</name>
<dbReference type="InterPro" id="IPR026268">
    <property type="entry name" value="RseC"/>
</dbReference>
<proteinExistence type="predicted"/>
<feature type="transmembrane region" description="Helical" evidence="1">
    <location>
        <begin position="74"/>
        <end position="95"/>
    </location>
</feature>
<comment type="caution">
    <text evidence="2">The sequence shown here is derived from an EMBL/GenBank/DDBJ whole genome shotgun (WGS) entry which is preliminary data.</text>
</comment>
<keyword evidence="1" id="KW-0472">Membrane</keyword>
<dbReference type="RefSeq" id="WP_136863064.1">
    <property type="nucleotide sequence ID" value="NZ_SWCJ01000005.1"/>
</dbReference>
<dbReference type="PANTHER" id="PTHR35867">
    <property type="entry name" value="PROTEIN RSEC"/>
    <property type="match status" value="1"/>
</dbReference>
<evidence type="ECO:0000313" key="3">
    <source>
        <dbReference type="Proteomes" id="UP000305675"/>
    </source>
</evidence>
<keyword evidence="1" id="KW-0812">Transmembrane</keyword>
<feature type="transmembrane region" description="Helical" evidence="1">
    <location>
        <begin position="101"/>
        <end position="121"/>
    </location>
</feature>
<sequence length="151" mass="16011">MITALGRVEAWQDGWVTVSWRAQSACGHCEQSESCGTSAVAKAVEVKRQQLILPYETPLVPGAQVHLSIPEQQLVTAAALVYLLPLLGLLLGVGLGSVVGLAELLTLLLGLTVGSLGFWVARTLAPRLTPVPKVTQVLSTSAQEKNSEFQP</sequence>
<dbReference type="AlphaFoldDB" id="A0A4U1BN23"/>